<dbReference type="NCBIfam" id="TIGR01933">
    <property type="entry name" value="hflK"/>
    <property type="match status" value="1"/>
</dbReference>
<comment type="subcellular location">
    <subcellularLocation>
        <location evidence="1">Membrane</location>
        <topology evidence="1">Single-pass membrane protein</topology>
    </subcellularLocation>
</comment>
<accession>A0ABT0PKU0</accession>
<evidence type="ECO:0000259" key="8">
    <source>
        <dbReference type="SMART" id="SM00244"/>
    </source>
</evidence>
<keyword evidence="4 6" id="KW-1133">Transmembrane helix</keyword>
<organism evidence="9 10">
    <name type="scientific">Parendozoicomonas callyspongiae</name>
    <dbReference type="NCBI Taxonomy" id="2942213"/>
    <lineage>
        <taxon>Bacteria</taxon>
        <taxon>Pseudomonadati</taxon>
        <taxon>Pseudomonadota</taxon>
        <taxon>Gammaproteobacteria</taxon>
        <taxon>Oceanospirillales</taxon>
        <taxon>Endozoicomonadaceae</taxon>
        <taxon>Parendozoicomonas</taxon>
    </lineage>
</organism>
<dbReference type="PANTHER" id="PTHR43327:SF2">
    <property type="entry name" value="MODULATOR OF FTSH PROTEASE HFLK"/>
    <property type="match status" value="1"/>
</dbReference>
<dbReference type="InterPro" id="IPR001972">
    <property type="entry name" value="Stomatin_HflK_fam"/>
</dbReference>
<dbReference type="EMBL" id="JAMFLX010000039">
    <property type="protein sequence ID" value="MCL6271979.1"/>
    <property type="molecule type" value="Genomic_DNA"/>
</dbReference>
<evidence type="ECO:0000256" key="5">
    <source>
        <dbReference type="ARBA" id="ARBA00023136"/>
    </source>
</evidence>
<dbReference type="RefSeq" id="WP_249701651.1">
    <property type="nucleotide sequence ID" value="NZ_JAMFLX010000039.1"/>
</dbReference>
<evidence type="ECO:0000256" key="6">
    <source>
        <dbReference type="RuleBase" id="RU364113"/>
    </source>
</evidence>
<comment type="caution">
    <text evidence="9">The sequence shown here is derived from an EMBL/GenBank/DDBJ whole genome shotgun (WGS) entry which is preliminary data.</text>
</comment>
<dbReference type="InterPro" id="IPR050710">
    <property type="entry name" value="Band7/mec-2_domain"/>
</dbReference>
<evidence type="ECO:0000256" key="4">
    <source>
        <dbReference type="ARBA" id="ARBA00022989"/>
    </source>
</evidence>
<keyword evidence="9" id="KW-0645">Protease</keyword>
<dbReference type="InterPro" id="IPR036013">
    <property type="entry name" value="Band_7/SPFH_dom_sf"/>
</dbReference>
<dbReference type="SUPFAM" id="SSF117892">
    <property type="entry name" value="Band 7/SPFH domain"/>
    <property type="match status" value="1"/>
</dbReference>
<dbReference type="Pfam" id="PF12221">
    <property type="entry name" value="HflK_N"/>
    <property type="match status" value="1"/>
</dbReference>
<name>A0ABT0PKU0_9GAMM</name>
<gene>
    <name evidence="9" type="primary">hflK</name>
    <name evidence="9" type="ORF">M3P05_18830</name>
</gene>
<dbReference type="PANTHER" id="PTHR43327">
    <property type="entry name" value="STOMATIN-LIKE PROTEIN 2, MITOCHONDRIAL"/>
    <property type="match status" value="1"/>
</dbReference>
<feature type="compositionally biased region" description="Gly residues" evidence="7">
    <location>
        <begin position="14"/>
        <end position="23"/>
    </location>
</feature>
<dbReference type="Gene3D" id="3.30.479.30">
    <property type="entry name" value="Band 7 domain"/>
    <property type="match status" value="1"/>
</dbReference>
<feature type="region of interest" description="Disordered" evidence="7">
    <location>
        <begin position="1"/>
        <end position="30"/>
    </location>
</feature>
<evidence type="ECO:0000313" key="10">
    <source>
        <dbReference type="Proteomes" id="UP001203338"/>
    </source>
</evidence>
<evidence type="ECO:0000256" key="2">
    <source>
        <dbReference type="ARBA" id="ARBA00006971"/>
    </source>
</evidence>
<evidence type="ECO:0000313" key="9">
    <source>
        <dbReference type="EMBL" id="MCL6271979.1"/>
    </source>
</evidence>
<keyword evidence="5 6" id="KW-0472">Membrane</keyword>
<comment type="subunit">
    <text evidence="6">HflC and HflK may interact to form a multimeric complex.</text>
</comment>
<keyword evidence="9" id="KW-0378">Hydrolase</keyword>
<dbReference type="Proteomes" id="UP001203338">
    <property type="component" value="Unassembled WGS sequence"/>
</dbReference>
<dbReference type="GO" id="GO:0006508">
    <property type="term" value="P:proteolysis"/>
    <property type="evidence" value="ECO:0007669"/>
    <property type="project" value="UniProtKB-KW"/>
</dbReference>
<dbReference type="Pfam" id="PF01145">
    <property type="entry name" value="Band_7"/>
    <property type="match status" value="1"/>
</dbReference>
<feature type="transmembrane region" description="Helical" evidence="6">
    <location>
        <begin position="69"/>
        <end position="89"/>
    </location>
</feature>
<evidence type="ECO:0000256" key="1">
    <source>
        <dbReference type="ARBA" id="ARBA00004167"/>
    </source>
</evidence>
<comment type="function">
    <text evidence="6">HflC and HflK could encode or regulate a protease.</text>
</comment>
<keyword evidence="3 6" id="KW-0812">Transmembrane</keyword>
<proteinExistence type="inferred from homology"/>
<dbReference type="PRINTS" id="PR00721">
    <property type="entry name" value="STOMATIN"/>
</dbReference>
<evidence type="ECO:0000256" key="3">
    <source>
        <dbReference type="ARBA" id="ARBA00022692"/>
    </source>
</evidence>
<protein>
    <recommendedName>
        <fullName evidence="6">Protein HflK</fullName>
    </recommendedName>
</protein>
<keyword evidence="10" id="KW-1185">Reference proteome</keyword>
<sequence>MAWNEPGGNNQDPWGGGKKGGNNQGPPDLDEAFRKFQQTLKGIFGGKSGSSGNGGSRGGNTAPAGGGGLWVGVVIIALVAYVWNAIYIVDEKERAVILRFGEYVETVDPGLHMYFPPIETRYQEPVTEIRNYRLSQEMLTEDENIVEVAMSVQYNIGDLKSYVLNVADPELSLREATQSALRHVVGSSEMYQVLTEGRQVMGDEVKERLQQYLDSYGTGLNIVKVNIESSQPPKQVLSAFDDVIRAREEEQREKNRAEAYANQVVPEARGDAQRIIEEAEGYKEEVVSRSKGDAARFDKLLAEYKKAPQVTRERLYLESVGEVISSSSKVLVDVKGGNNMMYLPLDKLMDKKGKTSISSSGVTTRTETDSISLTQEELSTLADQVTAEINRRVANSRQGRTSR</sequence>
<dbReference type="InterPro" id="IPR020980">
    <property type="entry name" value="Membrane_HflK_N"/>
</dbReference>
<dbReference type="InterPro" id="IPR010201">
    <property type="entry name" value="HflK"/>
</dbReference>
<feature type="domain" description="Band 7" evidence="8">
    <location>
        <begin position="84"/>
        <end position="244"/>
    </location>
</feature>
<evidence type="ECO:0000256" key="7">
    <source>
        <dbReference type="SAM" id="MobiDB-lite"/>
    </source>
</evidence>
<comment type="similarity">
    <text evidence="2 6">Belongs to the band 7/mec-2 family. HflK subfamily.</text>
</comment>
<dbReference type="GO" id="GO:0008233">
    <property type="term" value="F:peptidase activity"/>
    <property type="evidence" value="ECO:0007669"/>
    <property type="project" value="UniProtKB-KW"/>
</dbReference>
<reference evidence="9 10" key="1">
    <citation type="submission" date="2022-05" db="EMBL/GenBank/DDBJ databases">
        <authorList>
            <person name="Park J.-S."/>
        </authorList>
    </citation>
    <scope>NUCLEOTIDE SEQUENCE [LARGE SCALE GENOMIC DNA]</scope>
    <source>
        <strain evidence="9 10">2012CJ34-2</strain>
    </source>
</reference>
<dbReference type="CDD" id="cd03404">
    <property type="entry name" value="SPFH_HflK"/>
    <property type="match status" value="1"/>
</dbReference>
<dbReference type="SMART" id="SM00244">
    <property type="entry name" value="PHB"/>
    <property type="match status" value="1"/>
</dbReference>
<dbReference type="InterPro" id="IPR001107">
    <property type="entry name" value="Band_7"/>
</dbReference>